<accession>A0ABV7S1M8</accession>
<dbReference type="EMBL" id="JBHRXE010000037">
    <property type="protein sequence ID" value="MFC3570383.1"/>
    <property type="molecule type" value="Genomic_DNA"/>
</dbReference>
<reference evidence="2" key="1">
    <citation type="journal article" date="2019" name="Int. J. Syst. Evol. Microbiol.">
        <title>The Global Catalogue of Microorganisms (GCM) 10K type strain sequencing project: providing services to taxonomists for standard genome sequencing and annotation.</title>
        <authorList>
            <consortium name="The Broad Institute Genomics Platform"/>
            <consortium name="The Broad Institute Genome Sequencing Center for Infectious Disease"/>
            <person name="Wu L."/>
            <person name="Ma J."/>
        </authorList>
    </citation>
    <scope>NUCLEOTIDE SEQUENCE [LARGE SCALE GENOMIC DNA]</scope>
    <source>
        <strain evidence="2">VKM B-3226</strain>
    </source>
</reference>
<evidence type="ECO:0000313" key="1">
    <source>
        <dbReference type="EMBL" id="MFC3570383.1"/>
    </source>
</evidence>
<proteinExistence type="predicted"/>
<protein>
    <submittedName>
        <fullName evidence="1">DUF1289 domain-containing protein</fullName>
    </submittedName>
</protein>
<comment type="caution">
    <text evidence="1">The sequence shown here is derived from an EMBL/GenBank/DDBJ whole genome shotgun (WGS) entry which is preliminary data.</text>
</comment>
<dbReference type="RefSeq" id="WP_289893112.1">
    <property type="nucleotide sequence ID" value="NZ_JBHRXE010000037.1"/>
</dbReference>
<keyword evidence="2" id="KW-1185">Reference proteome</keyword>
<dbReference type="Pfam" id="PF06945">
    <property type="entry name" value="DUF1289"/>
    <property type="match status" value="1"/>
</dbReference>
<dbReference type="Proteomes" id="UP001595596">
    <property type="component" value="Unassembled WGS sequence"/>
</dbReference>
<evidence type="ECO:0000313" key="2">
    <source>
        <dbReference type="Proteomes" id="UP001595596"/>
    </source>
</evidence>
<name>A0ABV7S1M8_9RHOB</name>
<gene>
    <name evidence="1" type="ORF">ACFOMP_13050</name>
</gene>
<dbReference type="InterPro" id="IPR010710">
    <property type="entry name" value="DUF1289"/>
</dbReference>
<dbReference type="PANTHER" id="PTHR35175">
    <property type="entry name" value="DUF1289 DOMAIN-CONTAINING PROTEIN"/>
    <property type="match status" value="1"/>
</dbReference>
<organism evidence="1 2">
    <name type="scientific">Paracoccus simplex</name>
    <dbReference type="NCBI Taxonomy" id="2086346"/>
    <lineage>
        <taxon>Bacteria</taxon>
        <taxon>Pseudomonadati</taxon>
        <taxon>Pseudomonadota</taxon>
        <taxon>Alphaproteobacteria</taxon>
        <taxon>Rhodobacterales</taxon>
        <taxon>Paracoccaceae</taxon>
        <taxon>Paracoccus</taxon>
    </lineage>
</organism>
<sequence length="64" mass="6988">MTVSTPCIKICRIDAESRLCTGCWRFLDEIAAWGGMTEAERLAVMASLPERKARFTSPPSASPA</sequence>
<dbReference type="PANTHER" id="PTHR35175:SF2">
    <property type="entry name" value="DUF1289 DOMAIN-CONTAINING PROTEIN"/>
    <property type="match status" value="1"/>
</dbReference>